<evidence type="ECO:0000313" key="2">
    <source>
        <dbReference type="EMBL" id="EEN67848.1"/>
    </source>
</evidence>
<sequence>MQLVVQLVIMAAAAVCVSSAPVLECKEWADWIASVRKHPKFDKIMKLCAPDTCKDTAFRKNKQYSKYCTYKRVEEDKEGNIAFDLDSLSNEDNMTEVRLQIARKINLIEELISLLNEDP</sequence>
<name>C3XVQ5_BRAFL</name>
<protein>
    <submittedName>
        <fullName evidence="2">Uncharacterized protein</fullName>
    </submittedName>
</protein>
<dbReference type="AlphaFoldDB" id="C3XVQ5"/>
<accession>C3XVQ5</accession>
<gene>
    <name evidence="2" type="ORF">BRAFLDRAFT_83137</name>
</gene>
<dbReference type="InParanoid" id="C3XVQ5"/>
<proteinExistence type="predicted"/>
<keyword evidence="1" id="KW-0732">Signal</keyword>
<evidence type="ECO:0000256" key="1">
    <source>
        <dbReference type="SAM" id="SignalP"/>
    </source>
</evidence>
<reference evidence="2" key="1">
    <citation type="journal article" date="2008" name="Nature">
        <title>The amphioxus genome and the evolution of the chordate karyotype.</title>
        <authorList>
            <consortium name="US DOE Joint Genome Institute (JGI-PGF)"/>
            <person name="Putnam N.H."/>
            <person name="Butts T."/>
            <person name="Ferrier D.E.K."/>
            <person name="Furlong R.F."/>
            <person name="Hellsten U."/>
            <person name="Kawashima T."/>
            <person name="Robinson-Rechavi M."/>
            <person name="Shoguchi E."/>
            <person name="Terry A."/>
            <person name="Yu J.-K."/>
            <person name="Benito-Gutierrez E.L."/>
            <person name="Dubchak I."/>
            <person name="Garcia-Fernandez J."/>
            <person name="Gibson-Brown J.J."/>
            <person name="Grigoriev I.V."/>
            <person name="Horton A.C."/>
            <person name="de Jong P.J."/>
            <person name="Jurka J."/>
            <person name="Kapitonov V.V."/>
            <person name="Kohara Y."/>
            <person name="Kuroki Y."/>
            <person name="Lindquist E."/>
            <person name="Lucas S."/>
            <person name="Osoegawa K."/>
            <person name="Pennacchio L.A."/>
            <person name="Salamov A.A."/>
            <person name="Satou Y."/>
            <person name="Sauka-Spengler T."/>
            <person name="Schmutz J."/>
            <person name="Shin-I T."/>
            <person name="Toyoda A."/>
            <person name="Bronner-Fraser M."/>
            <person name="Fujiyama A."/>
            <person name="Holland L.Z."/>
            <person name="Holland P.W.H."/>
            <person name="Satoh N."/>
            <person name="Rokhsar D.S."/>
        </authorList>
    </citation>
    <scope>NUCLEOTIDE SEQUENCE [LARGE SCALE GENOMIC DNA]</scope>
    <source>
        <strain evidence="2">S238N-H82</strain>
        <tissue evidence="2">Testes</tissue>
    </source>
</reference>
<dbReference type="EMBL" id="GG666469">
    <property type="protein sequence ID" value="EEN67848.1"/>
    <property type="molecule type" value="Genomic_DNA"/>
</dbReference>
<feature type="chain" id="PRO_5002934823" evidence="1">
    <location>
        <begin position="20"/>
        <end position="119"/>
    </location>
</feature>
<organism>
    <name type="scientific">Branchiostoma floridae</name>
    <name type="common">Florida lancelet</name>
    <name type="synonym">Amphioxus</name>
    <dbReference type="NCBI Taxonomy" id="7739"/>
    <lineage>
        <taxon>Eukaryota</taxon>
        <taxon>Metazoa</taxon>
        <taxon>Chordata</taxon>
        <taxon>Cephalochordata</taxon>
        <taxon>Leptocardii</taxon>
        <taxon>Amphioxiformes</taxon>
        <taxon>Branchiostomatidae</taxon>
        <taxon>Branchiostoma</taxon>
    </lineage>
</organism>
<feature type="signal peptide" evidence="1">
    <location>
        <begin position="1"/>
        <end position="19"/>
    </location>
</feature>